<dbReference type="Proteomes" id="UP001049176">
    <property type="component" value="Chromosome 4"/>
</dbReference>
<reference evidence="2" key="1">
    <citation type="journal article" date="2021" name="Genome Biol. Evol.">
        <title>The assembled and annotated genome of the fairy-ring fungus Marasmius oreades.</title>
        <authorList>
            <person name="Hiltunen M."/>
            <person name="Ament-Velasquez S.L."/>
            <person name="Johannesson H."/>
        </authorList>
    </citation>
    <scope>NUCLEOTIDE SEQUENCE</scope>
    <source>
        <strain evidence="2">03SP1</strain>
    </source>
</reference>
<evidence type="ECO:0000313" key="3">
    <source>
        <dbReference type="Proteomes" id="UP001049176"/>
    </source>
</evidence>
<comment type="caution">
    <text evidence="2">The sequence shown here is derived from an EMBL/GenBank/DDBJ whole genome shotgun (WGS) entry which is preliminary data.</text>
</comment>
<dbReference type="RefSeq" id="XP_043009807.1">
    <property type="nucleotide sequence ID" value="XM_043151727.1"/>
</dbReference>
<dbReference type="GeneID" id="66076093"/>
<dbReference type="EMBL" id="CM032184">
    <property type="protein sequence ID" value="KAG7093337.1"/>
    <property type="molecule type" value="Genomic_DNA"/>
</dbReference>
<sequence length="159" mass="18005">MMCRQGSRHWDLGSHLDRPPRPAHLPNSLRALYNHPHLRLRHRYHRNARLRNQYAKGGKGERNQGAVWERRKATRNAYNLETAGRIEKLVACDAVVVASGFEVVLCGVVKCILIKESFMANVTLRMTFCGLDVLTTFSVVVEILVTRRAIGDGFVVNLV</sequence>
<feature type="compositionally biased region" description="Basic and acidic residues" evidence="1">
    <location>
        <begin position="8"/>
        <end position="20"/>
    </location>
</feature>
<dbReference type="AlphaFoldDB" id="A0A9P7S1E4"/>
<keyword evidence="3" id="KW-1185">Reference proteome</keyword>
<evidence type="ECO:0000313" key="2">
    <source>
        <dbReference type="EMBL" id="KAG7093337.1"/>
    </source>
</evidence>
<evidence type="ECO:0000256" key="1">
    <source>
        <dbReference type="SAM" id="MobiDB-lite"/>
    </source>
</evidence>
<proteinExistence type="predicted"/>
<dbReference type="KEGG" id="more:E1B28_007017"/>
<name>A0A9P7S1E4_9AGAR</name>
<protein>
    <submittedName>
        <fullName evidence="2">Uncharacterized protein</fullName>
    </submittedName>
</protein>
<accession>A0A9P7S1E4</accession>
<feature type="region of interest" description="Disordered" evidence="1">
    <location>
        <begin position="1"/>
        <end position="21"/>
    </location>
</feature>
<organism evidence="2 3">
    <name type="scientific">Marasmius oreades</name>
    <name type="common">fairy-ring Marasmius</name>
    <dbReference type="NCBI Taxonomy" id="181124"/>
    <lineage>
        <taxon>Eukaryota</taxon>
        <taxon>Fungi</taxon>
        <taxon>Dikarya</taxon>
        <taxon>Basidiomycota</taxon>
        <taxon>Agaricomycotina</taxon>
        <taxon>Agaricomycetes</taxon>
        <taxon>Agaricomycetidae</taxon>
        <taxon>Agaricales</taxon>
        <taxon>Marasmiineae</taxon>
        <taxon>Marasmiaceae</taxon>
        <taxon>Marasmius</taxon>
    </lineage>
</organism>
<gene>
    <name evidence="2" type="ORF">E1B28_007017</name>
</gene>